<reference evidence="2" key="1">
    <citation type="journal article" date="2017" name="Plant J.">
        <title>The pomegranate (Punica granatum L.) genome and the genomics of punicalagin biosynthesis.</title>
        <authorList>
            <person name="Qin G."/>
            <person name="Xu C."/>
            <person name="Ming R."/>
            <person name="Tang H."/>
            <person name="Guyot R."/>
            <person name="Kramer E.M."/>
            <person name="Hu Y."/>
            <person name="Yi X."/>
            <person name="Qi Y."/>
            <person name="Xu X."/>
            <person name="Gao Z."/>
            <person name="Pan H."/>
            <person name="Jian J."/>
            <person name="Tian Y."/>
            <person name="Yue Z."/>
            <person name="Xu Y."/>
        </authorList>
    </citation>
    <scope>NUCLEOTIDE SEQUENCE [LARGE SCALE GENOMIC DNA]</scope>
    <source>
        <strain evidence="2">cv. Dabenzi</strain>
    </source>
</reference>
<comment type="caution">
    <text evidence="1">The sequence shown here is derived from an EMBL/GenBank/DDBJ whole genome shotgun (WGS) entry which is preliminary data.</text>
</comment>
<evidence type="ECO:0000313" key="1">
    <source>
        <dbReference type="EMBL" id="OWM68132.1"/>
    </source>
</evidence>
<organism evidence="1 2">
    <name type="scientific">Punica granatum</name>
    <name type="common">Pomegranate</name>
    <dbReference type="NCBI Taxonomy" id="22663"/>
    <lineage>
        <taxon>Eukaryota</taxon>
        <taxon>Viridiplantae</taxon>
        <taxon>Streptophyta</taxon>
        <taxon>Embryophyta</taxon>
        <taxon>Tracheophyta</taxon>
        <taxon>Spermatophyta</taxon>
        <taxon>Magnoliopsida</taxon>
        <taxon>eudicotyledons</taxon>
        <taxon>Gunneridae</taxon>
        <taxon>Pentapetalae</taxon>
        <taxon>rosids</taxon>
        <taxon>malvids</taxon>
        <taxon>Myrtales</taxon>
        <taxon>Lythraceae</taxon>
        <taxon>Punica</taxon>
    </lineage>
</organism>
<dbReference type="AlphaFoldDB" id="A0A218W7Q5"/>
<dbReference type="Proteomes" id="UP000197138">
    <property type="component" value="Unassembled WGS sequence"/>
</dbReference>
<evidence type="ECO:0000313" key="2">
    <source>
        <dbReference type="Proteomes" id="UP000197138"/>
    </source>
</evidence>
<accession>A0A218W7Q5</accession>
<protein>
    <submittedName>
        <fullName evidence="1">Uncharacterized protein</fullName>
    </submittedName>
</protein>
<dbReference type="EMBL" id="MTKT01005171">
    <property type="protein sequence ID" value="OWM68132.1"/>
    <property type="molecule type" value="Genomic_DNA"/>
</dbReference>
<sequence length="66" mass="7408">MAVPRLSASLWVARKLLHLPKDWLCSQRSWQLSVPFTRPSLLSNKFRMVASCTQQVAALLKSGAEP</sequence>
<name>A0A218W7Q5_PUNGR</name>
<proteinExistence type="predicted"/>
<gene>
    <name evidence="1" type="ORF">CDL15_Pgr016332</name>
</gene>